<evidence type="ECO:0000256" key="3">
    <source>
        <dbReference type="ARBA" id="ARBA00023027"/>
    </source>
</evidence>
<keyword evidence="8" id="KW-1185">Reference proteome</keyword>
<name>A0ABW2CZK7_9ACTN</name>
<keyword evidence="3" id="KW-0520">NAD</keyword>
<evidence type="ECO:0000256" key="2">
    <source>
        <dbReference type="ARBA" id="ARBA00023002"/>
    </source>
</evidence>
<dbReference type="InterPro" id="IPR015815">
    <property type="entry name" value="HIBADH-related"/>
</dbReference>
<organism evidence="7 8">
    <name type="scientific">Actinomadura yumaensis</name>
    <dbReference type="NCBI Taxonomy" id="111807"/>
    <lineage>
        <taxon>Bacteria</taxon>
        <taxon>Bacillati</taxon>
        <taxon>Actinomycetota</taxon>
        <taxon>Actinomycetes</taxon>
        <taxon>Streptosporangiales</taxon>
        <taxon>Thermomonosporaceae</taxon>
        <taxon>Actinomadura</taxon>
    </lineage>
</organism>
<dbReference type="Gene3D" id="1.10.1040.10">
    <property type="entry name" value="N-(1-d-carboxylethyl)-l-norvaline Dehydrogenase, domain 2"/>
    <property type="match status" value="1"/>
</dbReference>
<reference evidence="8" key="1">
    <citation type="journal article" date="2019" name="Int. J. Syst. Evol. Microbiol.">
        <title>The Global Catalogue of Microorganisms (GCM) 10K type strain sequencing project: providing services to taxonomists for standard genome sequencing and annotation.</title>
        <authorList>
            <consortium name="The Broad Institute Genomics Platform"/>
            <consortium name="The Broad Institute Genome Sequencing Center for Infectious Disease"/>
            <person name="Wu L."/>
            <person name="Ma J."/>
        </authorList>
    </citation>
    <scope>NUCLEOTIDE SEQUENCE [LARGE SCALE GENOMIC DNA]</scope>
    <source>
        <strain evidence="8">JCM 3369</strain>
    </source>
</reference>
<dbReference type="Gene3D" id="3.40.50.720">
    <property type="entry name" value="NAD(P)-binding Rossmann-like Domain"/>
    <property type="match status" value="1"/>
</dbReference>
<dbReference type="InterPro" id="IPR006115">
    <property type="entry name" value="6PGDH_NADP-bd"/>
</dbReference>
<dbReference type="PANTHER" id="PTHR22981">
    <property type="entry name" value="3-HYDROXYISOBUTYRATE DEHYDROGENASE-RELATED"/>
    <property type="match status" value="1"/>
</dbReference>
<dbReference type="InterPro" id="IPR029154">
    <property type="entry name" value="HIBADH-like_NADP-bd"/>
</dbReference>
<feature type="domain" description="3-hydroxyisobutyrate dehydrogenase-like NAD-binding" evidence="6">
    <location>
        <begin position="162"/>
        <end position="247"/>
    </location>
</feature>
<evidence type="ECO:0000259" key="6">
    <source>
        <dbReference type="Pfam" id="PF14833"/>
    </source>
</evidence>
<dbReference type="InterPro" id="IPR008927">
    <property type="entry name" value="6-PGluconate_DH-like_C_sf"/>
</dbReference>
<dbReference type="PIRSF" id="PIRSF000103">
    <property type="entry name" value="HIBADH"/>
    <property type="match status" value="1"/>
</dbReference>
<sequence>MTTVAVLGAGTMGAAMARRLAAEGFTVRAWNRTAARLKPLESAGVRTEGGVEDAVRGADAVITMLPTGSVVASVAERLLPAMGEDAVWLQTSTVGGPWTDRLRETARHAGRTMLDAPVSDGGGAAERGALTVIVSGPEPAVERARPVLAALASRVLHVGAGGEASRIKLIVSGWTAASVAAMAGTLAACRRLGADPAQAAKVLEDGPFAMPYALDEAEEVRDGARTPGFPVALGGKDLDLLIDELGDAPGLYRLVRDLLERPGGEGLGREDAAEPPLPEQAP</sequence>
<proteinExistence type="inferred from homology"/>
<dbReference type="EMBL" id="JBHSXS010000080">
    <property type="protein sequence ID" value="MFC6887298.1"/>
    <property type="molecule type" value="Genomic_DNA"/>
</dbReference>
<feature type="domain" description="6-phosphogluconate dehydrogenase NADP-binding" evidence="5">
    <location>
        <begin position="3"/>
        <end position="159"/>
    </location>
</feature>
<dbReference type="RefSeq" id="WP_160825242.1">
    <property type="nucleotide sequence ID" value="NZ_JBHSXE010000001.1"/>
</dbReference>
<comment type="similarity">
    <text evidence="1">Belongs to the HIBADH-related family.</text>
</comment>
<dbReference type="EC" id="1.1.-.-" evidence="7"/>
<protein>
    <submittedName>
        <fullName evidence="7">NAD(P)-dependent oxidoreductase</fullName>
        <ecNumber evidence="7">1.1.-.-</ecNumber>
    </submittedName>
</protein>
<evidence type="ECO:0000256" key="4">
    <source>
        <dbReference type="SAM" id="MobiDB-lite"/>
    </source>
</evidence>
<evidence type="ECO:0000259" key="5">
    <source>
        <dbReference type="Pfam" id="PF03446"/>
    </source>
</evidence>
<evidence type="ECO:0000313" key="8">
    <source>
        <dbReference type="Proteomes" id="UP001596380"/>
    </source>
</evidence>
<dbReference type="SUPFAM" id="SSF51735">
    <property type="entry name" value="NAD(P)-binding Rossmann-fold domains"/>
    <property type="match status" value="1"/>
</dbReference>
<dbReference type="Proteomes" id="UP001596380">
    <property type="component" value="Unassembled WGS sequence"/>
</dbReference>
<dbReference type="Pfam" id="PF03446">
    <property type="entry name" value="NAD_binding_2"/>
    <property type="match status" value="1"/>
</dbReference>
<dbReference type="InterPro" id="IPR036291">
    <property type="entry name" value="NAD(P)-bd_dom_sf"/>
</dbReference>
<dbReference type="GO" id="GO:0016491">
    <property type="term" value="F:oxidoreductase activity"/>
    <property type="evidence" value="ECO:0007669"/>
    <property type="project" value="UniProtKB-KW"/>
</dbReference>
<evidence type="ECO:0000256" key="1">
    <source>
        <dbReference type="ARBA" id="ARBA00009080"/>
    </source>
</evidence>
<dbReference type="Pfam" id="PF14833">
    <property type="entry name" value="NAD_binding_11"/>
    <property type="match status" value="1"/>
</dbReference>
<gene>
    <name evidence="7" type="ORF">ACFQKB_46570</name>
</gene>
<dbReference type="InterPro" id="IPR013328">
    <property type="entry name" value="6PGD_dom2"/>
</dbReference>
<comment type="caution">
    <text evidence="7">The sequence shown here is derived from an EMBL/GenBank/DDBJ whole genome shotgun (WGS) entry which is preliminary data.</text>
</comment>
<keyword evidence="2 7" id="KW-0560">Oxidoreductase</keyword>
<accession>A0ABW2CZK7</accession>
<evidence type="ECO:0000313" key="7">
    <source>
        <dbReference type="EMBL" id="MFC6887298.1"/>
    </source>
</evidence>
<dbReference type="PANTHER" id="PTHR22981:SF7">
    <property type="entry name" value="3-HYDROXYISOBUTYRATE DEHYDROGENASE, MITOCHONDRIAL"/>
    <property type="match status" value="1"/>
</dbReference>
<feature type="region of interest" description="Disordered" evidence="4">
    <location>
        <begin position="263"/>
        <end position="282"/>
    </location>
</feature>
<feature type="compositionally biased region" description="Basic and acidic residues" evidence="4">
    <location>
        <begin position="263"/>
        <end position="272"/>
    </location>
</feature>
<dbReference type="SUPFAM" id="SSF48179">
    <property type="entry name" value="6-phosphogluconate dehydrogenase C-terminal domain-like"/>
    <property type="match status" value="1"/>
</dbReference>